<keyword evidence="9" id="KW-0378">Hydrolase</keyword>
<keyword evidence="14" id="KW-0238">DNA-binding</keyword>
<dbReference type="EMBL" id="BPVZ01000021">
    <property type="protein sequence ID" value="GKV03832.1"/>
    <property type="molecule type" value="Genomic_DNA"/>
</dbReference>
<keyword evidence="20" id="KW-1185">Reference proteome</keyword>
<keyword evidence="11" id="KW-0229">DNA integration</keyword>
<dbReference type="InterPro" id="IPR002156">
    <property type="entry name" value="RNaseH_domain"/>
</dbReference>
<dbReference type="GO" id="GO:0015074">
    <property type="term" value="P:DNA integration"/>
    <property type="evidence" value="ECO:0007669"/>
    <property type="project" value="UniProtKB-KW"/>
</dbReference>
<dbReference type="PROSITE" id="PS50994">
    <property type="entry name" value="INTEGRASE"/>
    <property type="match status" value="1"/>
</dbReference>
<sequence>MTHKEAAATDVITSTLPVNSDYAHVLFDSGASHSFIARSYVLKRALPVDTSDCELHVDTPLGGVMTTREVCRTVDIYVDGRQLSASLFVLDISDFDIILGMDWLSKHFASIDCYRKWIIFNIPGFLVSVIDASSVKSRLEDIPVVHEFPNVFPEDLPGLPLDREVEFAIDLVPGIGPVSKAPYRMAPVELKELKVQLEELLEKGFIRPSVSPWGAPVLSVKKKDGSMRLCIDYRELNKVTVKNRYPLPRIDDLFDQLKGAQVFSKIDLQSGYHQVKIKPDDVPKIAFRTRCGHYEFIVMPFDLTNAPARFTDLMNRVFSKYLDQFVVVFIDDILVYSSSHALHEKHLKTVLKTLRRERLFAKFKECEFWLDNVAFLGHVVTKDGISVDPQKIEAVILEDMLRACVLDWKGSWDQHLSMAEFAYNNSYQSSIHMASFEALYGRRCRSPVRWTEVGERSILGPELVHQSSEIVQLIKERLCAAQSRQKSYADRRRRDLEFEVGDHVFLKVSPTRGVLRFGIRGKLSPRYIGPYPILERIGEVAYKLELPGNLAGVHDVFHVSLLRKYVPDPNHIINPEPIQLREDLTYDEHPIRILDFKERIMRRKTIRFVKVLWDNHSVEEATWELESKMRKAVGSALLLPSLLPAVAGYKLQFFLWFPNFSPIFPPALPLNLQLQLANEAISSVLVREETKQQKPIYYISSVLHGAELRYPIAEKVALTVVTSARKLRPYFQSHPIIVLTDQPLHKGLRVGALLIGLEGYRSEHALKFNFDATNNMAEYEALLLGLQLALELKVSAIQVYSDSQLVVNQINSIYEVVDPVMVKYTTLVAELKCKFQKFCLSKIPRAENEQADSLSKFASDSSLSSRSVFVKVLDEPSFMKPRVMEISTNPDTPSWTDSIISFLRDGIVPEDRQEAMKLRKKASWYTLVDGVLYKRSFSLPLLRCLNPYEAEYALREVHEGVCGSHVGARTIAHKVLRQGYYWPNMHKDATYFVQKCPKCPFVKGVGGVTHLVVGVDYFTKWVKARPLSSLTSKKVEDFVFSSIICRYGIPNQIVADNGTQFNCSSFRDFCSSYGIKLQFTSVYHPKSNGMVESVNKCILEGIKPRLEQHKTKWADELNNVLWAYRTTSRTATGETPYHLAFGTEAVIPIEIGVLNFWVTHFDEGRNGQLLRENLDLLAEVREEARLRTLGLKLVLANSPRIGKALIPWPRCHILVPMSSKTLKKSS</sequence>
<dbReference type="Pfam" id="PF17917">
    <property type="entry name" value="RT_RNaseH"/>
    <property type="match status" value="1"/>
</dbReference>
<dbReference type="InterPro" id="IPR021109">
    <property type="entry name" value="Peptidase_aspartic_dom_sf"/>
</dbReference>
<evidence type="ECO:0000256" key="10">
    <source>
        <dbReference type="ARBA" id="ARBA00022842"/>
    </source>
</evidence>
<dbReference type="InterPro" id="IPR001969">
    <property type="entry name" value="Aspartic_peptidase_AS"/>
</dbReference>
<dbReference type="AlphaFoldDB" id="A0AAV5IPN6"/>
<evidence type="ECO:0000256" key="8">
    <source>
        <dbReference type="ARBA" id="ARBA00022759"/>
    </source>
</evidence>
<keyword evidence="2" id="KW-0645">Protease</keyword>
<dbReference type="GO" id="GO:0003887">
    <property type="term" value="F:DNA-directed DNA polymerase activity"/>
    <property type="evidence" value="ECO:0007669"/>
    <property type="project" value="UniProtKB-KW"/>
</dbReference>
<dbReference type="GO" id="GO:0004523">
    <property type="term" value="F:RNA-DNA hybrid ribonuclease activity"/>
    <property type="evidence" value="ECO:0007669"/>
    <property type="project" value="InterPro"/>
</dbReference>
<evidence type="ECO:0000259" key="17">
    <source>
        <dbReference type="PROSITE" id="PS50879"/>
    </source>
</evidence>
<proteinExistence type="predicted"/>
<dbReference type="GO" id="GO:0004190">
    <property type="term" value="F:aspartic-type endopeptidase activity"/>
    <property type="evidence" value="ECO:0007669"/>
    <property type="project" value="UniProtKB-KW"/>
</dbReference>
<dbReference type="FunFam" id="3.30.420.10:FF:000032">
    <property type="entry name" value="Retrovirus-related Pol polyprotein from transposon 297-like Protein"/>
    <property type="match status" value="1"/>
</dbReference>
<dbReference type="EC" id="2.7.7.49" evidence="1"/>
<evidence type="ECO:0000313" key="20">
    <source>
        <dbReference type="Proteomes" id="UP001054252"/>
    </source>
</evidence>
<dbReference type="Pfam" id="PF00078">
    <property type="entry name" value="RVT_1"/>
    <property type="match status" value="1"/>
</dbReference>
<keyword evidence="13" id="KW-0239">DNA-directed DNA polymerase</keyword>
<evidence type="ECO:0000256" key="15">
    <source>
        <dbReference type="ARBA" id="ARBA00023172"/>
    </source>
</evidence>
<dbReference type="Pfam" id="PF17921">
    <property type="entry name" value="Integrase_H2C2"/>
    <property type="match status" value="1"/>
</dbReference>
<dbReference type="InterPro" id="IPR000477">
    <property type="entry name" value="RT_dom"/>
</dbReference>
<dbReference type="Pfam" id="PF24626">
    <property type="entry name" value="SH3_Tf2-1"/>
    <property type="match status" value="1"/>
</dbReference>
<evidence type="ECO:0000256" key="7">
    <source>
        <dbReference type="ARBA" id="ARBA00022750"/>
    </source>
</evidence>
<gene>
    <name evidence="19" type="ORF">SLEP1_g16075</name>
</gene>
<dbReference type="Gene3D" id="3.30.420.10">
    <property type="entry name" value="Ribonuclease H-like superfamily/Ribonuclease H"/>
    <property type="match status" value="3"/>
</dbReference>
<dbReference type="Gene3D" id="3.10.10.10">
    <property type="entry name" value="HIV Type 1 Reverse Transcriptase, subunit A, domain 1"/>
    <property type="match status" value="1"/>
</dbReference>
<dbReference type="InterPro" id="IPR050951">
    <property type="entry name" value="Retrovirus_Pol_polyprotein"/>
</dbReference>
<feature type="domain" description="RNase H type-1" evidence="17">
    <location>
        <begin position="749"/>
        <end position="860"/>
    </location>
</feature>
<dbReference type="SUPFAM" id="SSF50630">
    <property type="entry name" value="Acid proteases"/>
    <property type="match status" value="1"/>
</dbReference>
<evidence type="ECO:0000259" key="18">
    <source>
        <dbReference type="PROSITE" id="PS50994"/>
    </source>
</evidence>
<evidence type="ECO:0000256" key="9">
    <source>
        <dbReference type="ARBA" id="ARBA00022801"/>
    </source>
</evidence>
<dbReference type="InterPro" id="IPR043128">
    <property type="entry name" value="Rev_trsase/Diguanyl_cyclase"/>
</dbReference>
<evidence type="ECO:0000256" key="1">
    <source>
        <dbReference type="ARBA" id="ARBA00012493"/>
    </source>
</evidence>
<dbReference type="InterPro" id="IPR012337">
    <property type="entry name" value="RNaseH-like_sf"/>
</dbReference>
<dbReference type="Pfam" id="PF13456">
    <property type="entry name" value="RVT_3"/>
    <property type="match status" value="1"/>
</dbReference>
<feature type="domain" description="Integrase catalytic" evidence="18">
    <location>
        <begin position="979"/>
        <end position="1144"/>
    </location>
</feature>
<evidence type="ECO:0000256" key="4">
    <source>
        <dbReference type="ARBA" id="ARBA00022695"/>
    </source>
</evidence>
<dbReference type="InterPro" id="IPR001584">
    <property type="entry name" value="Integrase_cat-core"/>
</dbReference>
<keyword evidence="12" id="KW-0695">RNA-directed DNA polymerase</keyword>
<evidence type="ECO:0000256" key="6">
    <source>
        <dbReference type="ARBA" id="ARBA00022723"/>
    </source>
</evidence>
<dbReference type="GO" id="GO:0006310">
    <property type="term" value="P:DNA recombination"/>
    <property type="evidence" value="ECO:0007669"/>
    <property type="project" value="UniProtKB-KW"/>
</dbReference>
<comment type="caution">
    <text evidence="19">The sequence shown here is derived from an EMBL/GenBank/DDBJ whole genome shotgun (WGS) entry which is preliminary data.</text>
</comment>
<dbReference type="GO" id="GO:0003677">
    <property type="term" value="F:DNA binding"/>
    <property type="evidence" value="ECO:0007669"/>
    <property type="project" value="UniProtKB-KW"/>
</dbReference>
<dbReference type="CDD" id="cd01647">
    <property type="entry name" value="RT_LTR"/>
    <property type="match status" value="1"/>
</dbReference>
<dbReference type="InterPro" id="IPR056924">
    <property type="entry name" value="SH3_Tf2-1"/>
</dbReference>
<keyword evidence="15" id="KW-0233">DNA recombination</keyword>
<keyword evidence="10" id="KW-0460">Magnesium</keyword>
<dbReference type="GO" id="GO:0003964">
    <property type="term" value="F:RNA-directed DNA polymerase activity"/>
    <property type="evidence" value="ECO:0007669"/>
    <property type="project" value="UniProtKB-KW"/>
</dbReference>
<evidence type="ECO:0000256" key="13">
    <source>
        <dbReference type="ARBA" id="ARBA00022932"/>
    </source>
</evidence>
<evidence type="ECO:0000256" key="11">
    <source>
        <dbReference type="ARBA" id="ARBA00022908"/>
    </source>
</evidence>
<dbReference type="Gene3D" id="1.10.340.70">
    <property type="match status" value="1"/>
</dbReference>
<dbReference type="Pfam" id="PF00665">
    <property type="entry name" value="rve"/>
    <property type="match status" value="1"/>
</dbReference>
<evidence type="ECO:0000256" key="5">
    <source>
        <dbReference type="ARBA" id="ARBA00022722"/>
    </source>
</evidence>
<keyword evidence="4" id="KW-0548">Nucleotidyltransferase</keyword>
<dbReference type="PROSITE" id="PS50879">
    <property type="entry name" value="RNASE_H_1"/>
    <property type="match status" value="1"/>
</dbReference>
<dbReference type="GO" id="GO:0006508">
    <property type="term" value="P:proteolysis"/>
    <property type="evidence" value="ECO:0007669"/>
    <property type="project" value="UniProtKB-KW"/>
</dbReference>
<protein>
    <recommendedName>
        <fullName evidence="1">RNA-directed DNA polymerase</fullName>
        <ecNumber evidence="1">2.7.7.49</ecNumber>
    </recommendedName>
</protein>
<dbReference type="InterPro" id="IPR041373">
    <property type="entry name" value="RT_RNaseH"/>
</dbReference>
<evidence type="ECO:0000259" key="16">
    <source>
        <dbReference type="PROSITE" id="PS50878"/>
    </source>
</evidence>
<dbReference type="InterPro" id="IPR043502">
    <property type="entry name" value="DNA/RNA_pol_sf"/>
</dbReference>
<keyword evidence="6" id="KW-0479">Metal-binding</keyword>
<dbReference type="Pfam" id="PF08284">
    <property type="entry name" value="RVP_2"/>
    <property type="match status" value="1"/>
</dbReference>
<keyword evidence="8" id="KW-0255">Endonuclease</keyword>
<keyword evidence="3" id="KW-0808">Transferase</keyword>
<dbReference type="Proteomes" id="UP001054252">
    <property type="component" value="Unassembled WGS sequence"/>
</dbReference>
<evidence type="ECO:0000256" key="2">
    <source>
        <dbReference type="ARBA" id="ARBA00022670"/>
    </source>
</evidence>
<dbReference type="SUPFAM" id="SSF53098">
    <property type="entry name" value="Ribonuclease H-like"/>
    <property type="match status" value="2"/>
</dbReference>
<dbReference type="PANTHER" id="PTHR37984:SF5">
    <property type="entry name" value="PROTEIN NYNRIN-LIKE"/>
    <property type="match status" value="1"/>
</dbReference>
<organism evidence="19 20">
    <name type="scientific">Rubroshorea leprosula</name>
    <dbReference type="NCBI Taxonomy" id="152421"/>
    <lineage>
        <taxon>Eukaryota</taxon>
        <taxon>Viridiplantae</taxon>
        <taxon>Streptophyta</taxon>
        <taxon>Embryophyta</taxon>
        <taxon>Tracheophyta</taxon>
        <taxon>Spermatophyta</taxon>
        <taxon>Magnoliopsida</taxon>
        <taxon>eudicotyledons</taxon>
        <taxon>Gunneridae</taxon>
        <taxon>Pentapetalae</taxon>
        <taxon>rosids</taxon>
        <taxon>malvids</taxon>
        <taxon>Malvales</taxon>
        <taxon>Dipterocarpaceae</taxon>
        <taxon>Rubroshorea</taxon>
    </lineage>
</organism>
<dbReference type="PROSITE" id="PS00141">
    <property type="entry name" value="ASP_PROTEASE"/>
    <property type="match status" value="1"/>
</dbReference>
<evidence type="ECO:0000256" key="12">
    <source>
        <dbReference type="ARBA" id="ARBA00022918"/>
    </source>
</evidence>
<keyword evidence="7" id="KW-0064">Aspartyl protease</keyword>
<feature type="domain" description="Reverse transcriptase" evidence="16">
    <location>
        <begin position="201"/>
        <end position="380"/>
    </location>
</feature>
<dbReference type="Gene3D" id="2.40.70.10">
    <property type="entry name" value="Acid Proteases"/>
    <property type="match status" value="1"/>
</dbReference>
<evidence type="ECO:0000256" key="14">
    <source>
        <dbReference type="ARBA" id="ARBA00023125"/>
    </source>
</evidence>
<dbReference type="Gene3D" id="3.30.70.270">
    <property type="match status" value="1"/>
</dbReference>
<dbReference type="GO" id="GO:0046872">
    <property type="term" value="F:metal ion binding"/>
    <property type="evidence" value="ECO:0007669"/>
    <property type="project" value="UniProtKB-KW"/>
</dbReference>
<reference evidence="19 20" key="1">
    <citation type="journal article" date="2021" name="Commun. Biol.">
        <title>The genome of Shorea leprosula (Dipterocarpaceae) highlights the ecological relevance of drought in aseasonal tropical rainforests.</title>
        <authorList>
            <person name="Ng K.K.S."/>
            <person name="Kobayashi M.J."/>
            <person name="Fawcett J.A."/>
            <person name="Hatakeyama M."/>
            <person name="Paape T."/>
            <person name="Ng C.H."/>
            <person name="Ang C.C."/>
            <person name="Tnah L.H."/>
            <person name="Lee C.T."/>
            <person name="Nishiyama T."/>
            <person name="Sese J."/>
            <person name="O'Brien M.J."/>
            <person name="Copetti D."/>
            <person name="Mohd Noor M.I."/>
            <person name="Ong R.C."/>
            <person name="Putra M."/>
            <person name="Sireger I.Z."/>
            <person name="Indrioko S."/>
            <person name="Kosugi Y."/>
            <person name="Izuno A."/>
            <person name="Isagi Y."/>
            <person name="Lee S.L."/>
            <person name="Shimizu K.K."/>
        </authorList>
    </citation>
    <scope>NUCLEOTIDE SEQUENCE [LARGE SCALE GENOMIC DNA]</scope>
    <source>
        <strain evidence="19">214</strain>
    </source>
</reference>
<dbReference type="PROSITE" id="PS50878">
    <property type="entry name" value="RT_POL"/>
    <property type="match status" value="1"/>
</dbReference>
<dbReference type="SUPFAM" id="SSF56672">
    <property type="entry name" value="DNA/RNA polymerases"/>
    <property type="match status" value="2"/>
</dbReference>
<keyword evidence="5" id="KW-0540">Nuclease</keyword>
<name>A0AAV5IPN6_9ROSI</name>
<evidence type="ECO:0000313" key="19">
    <source>
        <dbReference type="EMBL" id="GKV03832.1"/>
    </source>
</evidence>
<dbReference type="InterPro" id="IPR036397">
    <property type="entry name" value="RNaseH_sf"/>
</dbReference>
<dbReference type="InterPro" id="IPR041588">
    <property type="entry name" value="Integrase_H2C2"/>
</dbReference>
<accession>A0AAV5IPN6</accession>
<evidence type="ECO:0000256" key="3">
    <source>
        <dbReference type="ARBA" id="ARBA00022679"/>
    </source>
</evidence>
<dbReference type="PANTHER" id="PTHR37984">
    <property type="entry name" value="PROTEIN CBG26694"/>
    <property type="match status" value="1"/>
</dbReference>
<dbReference type="CDD" id="cd00303">
    <property type="entry name" value="retropepsin_like"/>
    <property type="match status" value="1"/>
</dbReference>